<protein>
    <recommendedName>
        <fullName evidence="3">F-box domain-containing protein</fullName>
    </recommendedName>
</protein>
<dbReference type="SUPFAM" id="SSF81383">
    <property type="entry name" value="F-box domain"/>
    <property type="match status" value="1"/>
</dbReference>
<name>A0AAD4KY41_9EURO</name>
<evidence type="ECO:0008006" key="3">
    <source>
        <dbReference type="Google" id="ProtNLM"/>
    </source>
</evidence>
<keyword evidence="2" id="KW-1185">Reference proteome</keyword>
<reference evidence="1" key="1">
    <citation type="submission" date="2021-12" db="EMBL/GenBank/DDBJ databases">
        <title>Convergent genome expansion in fungi linked to evolution of root-endophyte symbiosis.</title>
        <authorList>
            <consortium name="DOE Joint Genome Institute"/>
            <person name="Ke Y.-H."/>
            <person name="Bonito G."/>
            <person name="Liao H.-L."/>
            <person name="Looney B."/>
            <person name="Rojas-Flechas A."/>
            <person name="Nash J."/>
            <person name="Hameed K."/>
            <person name="Schadt C."/>
            <person name="Martin F."/>
            <person name="Crous P.W."/>
            <person name="Miettinen O."/>
            <person name="Magnuson J.K."/>
            <person name="Labbe J."/>
            <person name="Jacobson D."/>
            <person name="Doktycz M.J."/>
            <person name="Veneault-Fourrey C."/>
            <person name="Kuo A."/>
            <person name="Mondo S."/>
            <person name="Calhoun S."/>
            <person name="Riley R."/>
            <person name="Ohm R."/>
            <person name="LaButti K."/>
            <person name="Andreopoulos B."/>
            <person name="Pangilinan J."/>
            <person name="Nolan M."/>
            <person name="Tritt A."/>
            <person name="Clum A."/>
            <person name="Lipzen A."/>
            <person name="Daum C."/>
            <person name="Barry K."/>
            <person name="Grigoriev I.V."/>
            <person name="Vilgalys R."/>
        </authorList>
    </citation>
    <scope>NUCLEOTIDE SEQUENCE</scope>
    <source>
        <strain evidence="1">PMI_201</strain>
    </source>
</reference>
<dbReference type="InterPro" id="IPR036047">
    <property type="entry name" value="F-box-like_dom_sf"/>
</dbReference>
<dbReference type="EMBL" id="JAJTJA010000003">
    <property type="protein sequence ID" value="KAH8701672.1"/>
    <property type="molecule type" value="Genomic_DNA"/>
</dbReference>
<dbReference type="AlphaFoldDB" id="A0AAD4KY41"/>
<dbReference type="GeneID" id="70243979"/>
<sequence>MAEKGQERQPKSLCIILWEYVCGKQTEPTIFKLPECLIYEIFKLLSPVDKVCFTLSCKLFLNILSPTSHQFKFTGPFKAETHSLYLNWPAAARNKLLVRLENARWACCCACLKLHPREEFSCKSLQSPPLERRCMYNAGIVDLCPCLSFTFRDRSRLVKLLKDAAKGAASKSITDRWRKFHVTLTDDGEGLVHECSITRDDYVWTHVEIKLYLSTYEHLRTDTRYTIHMNPGPNRVVSNNPKQLRPNTNIFACPHIELFGHITKIQSWNTEYDYCVRCRTQLDLLPESCQNMISVLVSRALGTSSWPADIEWNNQCREVEY</sequence>
<evidence type="ECO:0000313" key="1">
    <source>
        <dbReference type="EMBL" id="KAH8701672.1"/>
    </source>
</evidence>
<accession>A0AAD4KY41</accession>
<dbReference type="Proteomes" id="UP001201262">
    <property type="component" value="Unassembled WGS sequence"/>
</dbReference>
<evidence type="ECO:0000313" key="2">
    <source>
        <dbReference type="Proteomes" id="UP001201262"/>
    </source>
</evidence>
<gene>
    <name evidence="1" type="ORF">BGW36DRAFT_355827</name>
</gene>
<proteinExistence type="predicted"/>
<organism evidence="1 2">
    <name type="scientific">Talaromyces proteolyticus</name>
    <dbReference type="NCBI Taxonomy" id="1131652"/>
    <lineage>
        <taxon>Eukaryota</taxon>
        <taxon>Fungi</taxon>
        <taxon>Dikarya</taxon>
        <taxon>Ascomycota</taxon>
        <taxon>Pezizomycotina</taxon>
        <taxon>Eurotiomycetes</taxon>
        <taxon>Eurotiomycetidae</taxon>
        <taxon>Eurotiales</taxon>
        <taxon>Trichocomaceae</taxon>
        <taxon>Talaromyces</taxon>
        <taxon>Talaromyces sect. Bacilispori</taxon>
    </lineage>
</organism>
<comment type="caution">
    <text evidence="1">The sequence shown here is derived from an EMBL/GenBank/DDBJ whole genome shotgun (WGS) entry which is preliminary data.</text>
</comment>
<dbReference type="RefSeq" id="XP_046075048.1">
    <property type="nucleotide sequence ID" value="XM_046213692.1"/>
</dbReference>